<dbReference type="Gene3D" id="3.90.70.10">
    <property type="entry name" value="Cysteine proteinases"/>
    <property type="match status" value="2"/>
</dbReference>
<feature type="domain" description="USP" evidence="8">
    <location>
        <begin position="15"/>
        <end position="284"/>
    </location>
</feature>
<dbReference type="PANTHER" id="PTHR24006:SF758">
    <property type="entry name" value="UBIQUITIN CARBOXYL-TERMINAL HYDROLASE 36"/>
    <property type="match status" value="1"/>
</dbReference>
<evidence type="ECO:0000256" key="5">
    <source>
        <dbReference type="ARBA" id="ARBA00022786"/>
    </source>
</evidence>
<evidence type="ECO:0000256" key="7">
    <source>
        <dbReference type="ARBA" id="ARBA00022807"/>
    </source>
</evidence>
<dbReference type="InterPro" id="IPR018200">
    <property type="entry name" value="USP_CS"/>
</dbReference>
<keyword evidence="7" id="KW-0788">Thiol protease</keyword>
<reference evidence="9 10" key="1">
    <citation type="submission" date="2014-04" db="EMBL/GenBank/DDBJ databases">
        <authorList>
            <consortium name="DOE Joint Genome Institute"/>
            <person name="Kuo A."/>
            <person name="Zuccaro A."/>
            <person name="Kohler A."/>
            <person name="Nagy L.G."/>
            <person name="Floudas D."/>
            <person name="Copeland A."/>
            <person name="Barry K.W."/>
            <person name="Cichocki N."/>
            <person name="Veneault-Fourrey C."/>
            <person name="LaButti K."/>
            <person name="Lindquist E.A."/>
            <person name="Lipzen A."/>
            <person name="Lundell T."/>
            <person name="Morin E."/>
            <person name="Murat C."/>
            <person name="Sun H."/>
            <person name="Tunlid A."/>
            <person name="Henrissat B."/>
            <person name="Grigoriev I.V."/>
            <person name="Hibbett D.S."/>
            <person name="Martin F."/>
            <person name="Nordberg H.P."/>
            <person name="Cantor M.N."/>
            <person name="Hua S.X."/>
        </authorList>
    </citation>
    <scope>NUCLEOTIDE SEQUENCE [LARGE SCALE GENOMIC DNA]</scope>
    <source>
        <strain evidence="9 10">MAFF 305830</strain>
    </source>
</reference>
<evidence type="ECO:0000313" key="9">
    <source>
        <dbReference type="EMBL" id="KIM21211.1"/>
    </source>
</evidence>
<reference evidence="10" key="2">
    <citation type="submission" date="2015-01" db="EMBL/GenBank/DDBJ databases">
        <title>Evolutionary Origins and Diversification of the Mycorrhizal Mutualists.</title>
        <authorList>
            <consortium name="DOE Joint Genome Institute"/>
            <consortium name="Mycorrhizal Genomics Consortium"/>
            <person name="Kohler A."/>
            <person name="Kuo A."/>
            <person name="Nagy L.G."/>
            <person name="Floudas D."/>
            <person name="Copeland A."/>
            <person name="Barry K.W."/>
            <person name="Cichocki N."/>
            <person name="Veneault-Fourrey C."/>
            <person name="LaButti K."/>
            <person name="Lindquist E.A."/>
            <person name="Lipzen A."/>
            <person name="Lundell T."/>
            <person name="Morin E."/>
            <person name="Murat C."/>
            <person name="Riley R."/>
            <person name="Ohm R."/>
            <person name="Sun H."/>
            <person name="Tunlid A."/>
            <person name="Henrissat B."/>
            <person name="Grigoriev I.V."/>
            <person name="Hibbett D.S."/>
            <person name="Martin F."/>
        </authorList>
    </citation>
    <scope>NUCLEOTIDE SEQUENCE [LARGE SCALE GENOMIC DNA]</scope>
    <source>
        <strain evidence="10">MAFF 305830</strain>
    </source>
</reference>
<dbReference type="InterPro" id="IPR050164">
    <property type="entry name" value="Peptidase_C19"/>
</dbReference>
<dbReference type="Pfam" id="PF00443">
    <property type="entry name" value="UCH"/>
    <property type="match status" value="1"/>
</dbReference>
<dbReference type="InterPro" id="IPR001394">
    <property type="entry name" value="Peptidase_C19_UCH"/>
</dbReference>
<evidence type="ECO:0000313" key="10">
    <source>
        <dbReference type="Proteomes" id="UP000054097"/>
    </source>
</evidence>
<proteinExistence type="inferred from homology"/>
<evidence type="ECO:0000256" key="1">
    <source>
        <dbReference type="ARBA" id="ARBA00000707"/>
    </source>
</evidence>
<gene>
    <name evidence="9" type="ORF">M408DRAFT_29720</name>
</gene>
<name>A0A0C3APQ6_SERVB</name>
<evidence type="ECO:0000256" key="2">
    <source>
        <dbReference type="ARBA" id="ARBA00009085"/>
    </source>
</evidence>
<dbReference type="SUPFAM" id="SSF54001">
    <property type="entry name" value="Cysteine proteinases"/>
    <property type="match status" value="1"/>
</dbReference>
<dbReference type="STRING" id="933852.A0A0C3APQ6"/>
<accession>A0A0C3APQ6</accession>
<dbReference type="AlphaFoldDB" id="A0A0C3APQ6"/>
<dbReference type="InterPro" id="IPR028889">
    <property type="entry name" value="USP"/>
</dbReference>
<keyword evidence="4" id="KW-0645">Protease</keyword>
<keyword evidence="10" id="KW-1185">Reference proteome</keyword>
<dbReference type="EC" id="3.4.19.12" evidence="3"/>
<keyword evidence="6" id="KW-0378">Hydrolase</keyword>
<dbReference type="HOGENOM" id="CLU_008279_1_0_1"/>
<evidence type="ECO:0000256" key="4">
    <source>
        <dbReference type="ARBA" id="ARBA00022670"/>
    </source>
</evidence>
<protein>
    <recommendedName>
        <fullName evidence="3">ubiquitinyl hydrolase 1</fullName>
        <ecNumber evidence="3">3.4.19.12</ecNumber>
    </recommendedName>
</protein>
<dbReference type="PANTHER" id="PTHR24006">
    <property type="entry name" value="UBIQUITIN CARBOXYL-TERMINAL HYDROLASE"/>
    <property type="match status" value="1"/>
</dbReference>
<organism evidence="9 10">
    <name type="scientific">Serendipita vermifera MAFF 305830</name>
    <dbReference type="NCBI Taxonomy" id="933852"/>
    <lineage>
        <taxon>Eukaryota</taxon>
        <taxon>Fungi</taxon>
        <taxon>Dikarya</taxon>
        <taxon>Basidiomycota</taxon>
        <taxon>Agaricomycotina</taxon>
        <taxon>Agaricomycetes</taxon>
        <taxon>Sebacinales</taxon>
        <taxon>Serendipitaceae</taxon>
        <taxon>Serendipita</taxon>
    </lineage>
</organism>
<dbReference type="EMBL" id="KN824389">
    <property type="protein sequence ID" value="KIM21211.1"/>
    <property type="molecule type" value="Genomic_DNA"/>
</dbReference>
<dbReference type="Proteomes" id="UP000054097">
    <property type="component" value="Unassembled WGS sequence"/>
</dbReference>
<dbReference type="PROSITE" id="PS00973">
    <property type="entry name" value="USP_2"/>
    <property type="match status" value="1"/>
</dbReference>
<dbReference type="PROSITE" id="PS50235">
    <property type="entry name" value="USP_3"/>
    <property type="match status" value="1"/>
</dbReference>
<dbReference type="GO" id="GO:0006508">
    <property type="term" value="P:proteolysis"/>
    <property type="evidence" value="ECO:0007669"/>
    <property type="project" value="UniProtKB-KW"/>
</dbReference>
<evidence type="ECO:0000256" key="6">
    <source>
        <dbReference type="ARBA" id="ARBA00022801"/>
    </source>
</evidence>
<dbReference type="OrthoDB" id="420187at2759"/>
<comment type="similarity">
    <text evidence="2">Belongs to the peptidase C19 family.</text>
</comment>
<comment type="catalytic activity">
    <reaction evidence="1">
        <text>Thiol-dependent hydrolysis of ester, thioester, amide, peptide and isopeptide bonds formed by the C-terminal Gly of ubiquitin (a 76-residue protein attached to proteins as an intracellular targeting signal).</text>
        <dbReference type="EC" id="3.4.19.12"/>
    </reaction>
</comment>
<dbReference type="InterPro" id="IPR038765">
    <property type="entry name" value="Papain-like_cys_pep_sf"/>
</dbReference>
<dbReference type="GO" id="GO:0005829">
    <property type="term" value="C:cytosol"/>
    <property type="evidence" value="ECO:0007669"/>
    <property type="project" value="TreeGrafter"/>
</dbReference>
<sequence length="323" mass="35839">MDDRLSAPYHTFTPPGIKNLGETCYMSVALQVLLGIDEVLDMCLTKHSSETCSMASQSGFCAVCAMQPLAFAMIGPGIVAPKQFANIVKCSGLPLSEHRQNDAEEFLMFVLQQMHLSMSATTAMLSVLTTYLDSGVRTRYRIYVRQAPTLQQGIVCTQAQEKLNESTCANCSSTHSMARQSLLHEPPHILALQLVRFENAGKKIRNLVQYSDTMNVQFGPLQNAPVSFHLFAVVCHHGASMDSGHYSCYIRRGERWYHVDDERVKLCEPPINVSDVYLLLYTQNLAAEGLWYPNVDDAGQSGAPGIILPARRLDSTRYTPVIT</sequence>
<evidence type="ECO:0000259" key="8">
    <source>
        <dbReference type="PROSITE" id="PS50235"/>
    </source>
</evidence>
<evidence type="ECO:0000256" key="3">
    <source>
        <dbReference type="ARBA" id="ARBA00012759"/>
    </source>
</evidence>
<dbReference type="GO" id="GO:0004843">
    <property type="term" value="F:cysteine-type deubiquitinase activity"/>
    <property type="evidence" value="ECO:0007669"/>
    <property type="project" value="UniProtKB-EC"/>
</dbReference>
<keyword evidence="5" id="KW-0833">Ubl conjugation pathway</keyword>
<dbReference type="GO" id="GO:0005634">
    <property type="term" value="C:nucleus"/>
    <property type="evidence" value="ECO:0007669"/>
    <property type="project" value="TreeGrafter"/>
</dbReference>
<dbReference type="GO" id="GO:0016579">
    <property type="term" value="P:protein deubiquitination"/>
    <property type="evidence" value="ECO:0007669"/>
    <property type="project" value="InterPro"/>
</dbReference>